<keyword evidence="2" id="KW-0201">Cytochrome c-type biogenesis</keyword>
<feature type="domain" description="Thioredoxin" evidence="6">
    <location>
        <begin position="257"/>
        <end position="395"/>
    </location>
</feature>
<dbReference type="RefSeq" id="WP_113613656.1">
    <property type="nucleotide sequence ID" value="NZ_QFFJ01000001.1"/>
</dbReference>
<dbReference type="GO" id="GO:0016491">
    <property type="term" value="F:oxidoreductase activity"/>
    <property type="evidence" value="ECO:0007669"/>
    <property type="project" value="InterPro"/>
</dbReference>
<sequence length="395" mass="43227">MIKNSLLFLFCAGSLNALAQNKPVTFNTDSTKFAEITAKIDKLPNDTMAYLYEPYSGEVDSARIKNHSFKFKMPMPKGGSMYIIAIGAAGNNTNRGAIVYLEDGKMNITGKGDGFHGVQYSGSTWAKESAEVMNLVSTEDGIGKEFEEMHKKYSAAVAIGDEDAADSINKKASVLQNKMIGSYKKWIKDHPNSGLSGYLLTCYIPSQADKDTLFNGLGEHAKASRILMRYKYPGKIDPTQASFGLSDEASADPSNRPKIGADAPAFTLSDVNGKMVSLSDFKGKYVLIDFWASWCGPCKGQIPFLKAVNEKYKDKNFVLLGVSLDSKREAWLKAIEKEKLNWLHVSELKGWADAAAAAYGVTYVPSNVLIGPDGKVIARDLYDDNIDKKISAILK</sequence>
<dbReference type="InterPro" id="IPR017937">
    <property type="entry name" value="Thioredoxin_CS"/>
</dbReference>
<accession>A0A365XXG9</accession>
<comment type="subcellular location">
    <subcellularLocation>
        <location evidence="1">Cell envelope</location>
    </subcellularLocation>
</comment>
<gene>
    <name evidence="7" type="ORF">DF182_00075</name>
</gene>
<keyword evidence="5" id="KW-0732">Signal</keyword>
<dbReference type="InterPro" id="IPR013740">
    <property type="entry name" value="Redoxin"/>
</dbReference>
<dbReference type="Proteomes" id="UP000253410">
    <property type="component" value="Unassembled WGS sequence"/>
</dbReference>
<dbReference type="Gene3D" id="3.40.30.10">
    <property type="entry name" value="Glutaredoxin"/>
    <property type="match status" value="1"/>
</dbReference>
<evidence type="ECO:0000256" key="2">
    <source>
        <dbReference type="ARBA" id="ARBA00022748"/>
    </source>
</evidence>
<dbReference type="AlphaFoldDB" id="A0A365XXG9"/>
<comment type="caution">
    <text evidence="7">The sequence shown here is derived from an EMBL/GenBank/DDBJ whole genome shotgun (WGS) entry which is preliminary data.</text>
</comment>
<protein>
    <recommendedName>
        <fullName evidence="6">Thioredoxin domain-containing protein</fullName>
    </recommendedName>
</protein>
<dbReference type="PANTHER" id="PTHR42852:SF6">
    <property type="entry name" value="THIOL:DISULFIDE INTERCHANGE PROTEIN DSBE"/>
    <property type="match status" value="1"/>
</dbReference>
<organism evidence="7 8">
    <name type="scientific">Chitinophaga flava</name>
    <dbReference type="NCBI Taxonomy" id="2259036"/>
    <lineage>
        <taxon>Bacteria</taxon>
        <taxon>Pseudomonadati</taxon>
        <taxon>Bacteroidota</taxon>
        <taxon>Chitinophagia</taxon>
        <taxon>Chitinophagales</taxon>
        <taxon>Chitinophagaceae</taxon>
        <taxon>Chitinophaga</taxon>
    </lineage>
</organism>
<dbReference type="InterPro" id="IPR013766">
    <property type="entry name" value="Thioredoxin_domain"/>
</dbReference>
<dbReference type="OrthoDB" id="744041at2"/>
<dbReference type="CDD" id="cd02966">
    <property type="entry name" value="TlpA_like_family"/>
    <property type="match status" value="1"/>
</dbReference>
<feature type="signal peptide" evidence="5">
    <location>
        <begin position="1"/>
        <end position="19"/>
    </location>
</feature>
<keyword evidence="3" id="KW-1015">Disulfide bond</keyword>
<evidence type="ECO:0000256" key="5">
    <source>
        <dbReference type="SAM" id="SignalP"/>
    </source>
</evidence>
<dbReference type="InterPro" id="IPR036249">
    <property type="entry name" value="Thioredoxin-like_sf"/>
</dbReference>
<dbReference type="InterPro" id="IPR025380">
    <property type="entry name" value="DUF4369"/>
</dbReference>
<name>A0A365XXG9_9BACT</name>
<feature type="chain" id="PRO_5016935381" description="Thioredoxin domain-containing protein" evidence="5">
    <location>
        <begin position="20"/>
        <end position="395"/>
    </location>
</feature>
<dbReference type="PROSITE" id="PS00194">
    <property type="entry name" value="THIOREDOXIN_1"/>
    <property type="match status" value="1"/>
</dbReference>
<evidence type="ECO:0000256" key="1">
    <source>
        <dbReference type="ARBA" id="ARBA00004196"/>
    </source>
</evidence>
<reference evidence="7 8" key="1">
    <citation type="submission" date="2018-05" db="EMBL/GenBank/DDBJ databases">
        <title>Chitinophaga sp. K3CV102501T nov., isolated from isolated from a monsoon evergreen broad-leaved forest soil.</title>
        <authorList>
            <person name="Lv Y."/>
        </authorList>
    </citation>
    <scope>NUCLEOTIDE SEQUENCE [LARGE SCALE GENOMIC DNA]</scope>
    <source>
        <strain evidence="7 8">GDMCC 1.1325</strain>
    </source>
</reference>
<dbReference type="InterPro" id="IPR050553">
    <property type="entry name" value="Thioredoxin_ResA/DsbE_sf"/>
</dbReference>
<proteinExistence type="predicted"/>
<evidence type="ECO:0000256" key="4">
    <source>
        <dbReference type="ARBA" id="ARBA00023284"/>
    </source>
</evidence>
<evidence type="ECO:0000313" key="7">
    <source>
        <dbReference type="EMBL" id="RBL91056.1"/>
    </source>
</evidence>
<evidence type="ECO:0000259" key="6">
    <source>
        <dbReference type="PROSITE" id="PS51352"/>
    </source>
</evidence>
<dbReference type="PANTHER" id="PTHR42852">
    <property type="entry name" value="THIOL:DISULFIDE INTERCHANGE PROTEIN DSBE"/>
    <property type="match status" value="1"/>
</dbReference>
<dbReference type="GO" id="GO:0017004">
    <property type="term" value="P:cytochrome complex assembly"/>
    <property type="evidence" value="ECO:0007669"/>
    <property type="project" value="UniProtKB-KW"/>
</dbReference>
<dbReference type="Pfam" id="PF08534">
    <property type="entry name" value="Redoxin"/>
    <property type="match status" value="1"/>
</dbReference>
<evidence type="ECO:0000313" key="8">
    <source>
        <dbReference type="Proteomes" id="UP000253410"/>
    </source>
</evidence>
<dbReference type="SUPFAM" id="SSF52833">
    <property type="entry name" value="Thioredoxin-like"/>
    <property type="match status" value="1"/>
</dbReference>
<dbReference type="GO" id="GO:0030313">
    <property type="term" value="C:cell envelope"/>
    <property type="evidence" value="ECO:0007669"/>
    <property type="project" value="UniProtKB-SubCell"/>
</dbReference>
<keyword evidence="8" id="KW-1185">Reference proteome</keyword>
<keyword evidence="4" id="KW-0676">Redox-active center</keyword>
<dbReference type="EMBL" id="QFFJ01000001">
    <property type="protein sequence ID" value="RBL91056.1"/>
    <property type="molecule type" value="Genomic_DNA"/>
</dbReference>
<dbReference type="PROSITE" id="PS51352">
    <property type="entry name" value="THIOREDOXIN_2"/>
    <property type="match status" value="1"/>
</dbReference>
<evidence type="ECO:0000256" key="3">
    <source>
        <dbReference type="ARBA" id="ARBA00023157"/>
    </source>
</evidence>
<dbReference type="Pfam" id="PF14289">
    <property type="entry name" value="DUF4369"/>
    <property type="match status" value="1"/>
</dbReference>